<dbReference type="NCBIfam" id="TIGR00276">
    <property type="entry name" value="tRNA epoxyqueuosine(34) reductase QueG"/>
    <property type="match status" value="1"/>
</dbReference>
<dbReference type="EMBL" id="CAETWZ010000085">
    <property type="protein sequence ID" value="CAB4368116.1"/>
    <property type="molecule type" value="Genomic_DNA"/>
</dbReference>
<proteinExistence type="predicted"/>
<keyword evidence="1" id="KW-0479">Metal-binding</keyword>
<evidence type="ECO:0000256" key="3">
    <source>
        <dbReference type="ARBA" id="ARBA00022694"/>
    </source>
</evidence>
<feature type="region of interest" description="Disordered" evidence="6">
    <location>
        <begin position="1"/>
        <end position="21"/>
    </location>
</feature>
<dbReference type="PROSITE" id="PS51379">
    <property type="entry name" value="4FE4S_FER_2"/>
    <property type="match status" value="1"/>
</dbReference>
<dbReference type="SUPFAM" id="SSF54862">
    <property type="entry name" value="4Fe-4S ferredoxins"/>
    <property type="match status" value="1"/>
</dbReference>
<keyword evidence="1" id="KW-0408">Iron</keyword>
<dbReference type="Pfam" id="PF13484">
    <property type="entry name" value="Fer4_16"/>
    <property type="match status" value="1"/>
</dbReference>
<reference evidence="8" key="1">
    <citation type="submission" date="2020-05" db="EMBL/GenBank/DDBJ databases">
        <authorList>
            <person name="Chiriac C."/>
            <person name="Salcher M."/>
            <person name="Ghai R."/>
            <person name="Kavagutti S V."/>
        </authorList>
    </citation>
    <scope>NUCLEOTIDE SEQUENCE</scope>
</reference>
<dbReference type="Pfam" id="PF08331">
    <property type="entry name" value="QueG_DUF1730"/>
    <property type="match status" value="1"/>
</dbReference>
<dbReference type="GO" id="GO:0052693">
    <property type="term" value="F:epoxyqueuosine reductase activity"/>
    <property type="evidence" value="ECO:0007669"/>
    <property type="project" value="TreeGrafter"/>
</dbReference>
<dbReference type="AlphaFoldDB" id="A0A6J6AGP6"/>
<name>A0A6J6AGP6_9ZZZZ</name>
<protein>
    <submittedName>
        <fullName evidence="8">Unannotated protein</fullName>
    </submittedName>
</protein>
<keyword evidence="1" id="KW-0411">Iron-sulfur</keyword>
<gene>
    <name evidence="8" type="ORF">UFOPK4179_00913</name>
</gene>
<dbReference type="GO" id="GO:0008616">
    <property type="term" value="P:tRNA queuosine(34) biosynthetic process"/>
    <property type="evidence" value="ECO:0007669"/>
    <property type="project" value="UniProtKB-KW"/>
</dbReference>
<evidence type="ECO:0000313" key="8">
    <source>
        <dbReference type="EMBL" id="CAB4368116.1"/>
    </source>
</evidence>
<dbReference type="InterPro" id="IPR017900">
    <property type="entry name" value="4Fe4S_Fe_S_CS"/>
</dbReference>
<evidence type="ECO:0000256" key="1">
    <source>
        <dbReference type="ARBA" id="ARBA00022485"/>
    </source>
</evidence>
<keyword evidence="1" id="KW-0004">4Fe-4S</keyword>
<evidence type="ECO:0000256" key="4">
    <source>
        <dbReference type="ARBA" id="ARBA00022785"/>
    </source>
</evidence>
<evidence type="ECO:0000259" key="7">
    <source>
        <dbReference type="PROSITE" id="PS51379"/>
    </source>
</evidence>
<dbReference type="PANTHER" id="PTHR30002:SF4">
    <property type="entry name" value="EPOXYQUEUOSINE REDUCTASE"/>
    <property type="match status" value="1"/>
</dbReference>
<dbReference type="InterPro" id="IPR011989">
    <property type="entry name" value="ARM-like"/>
</dbReference>
<dbReference type="Gene3D" id="1.25.10.10">
    <property type="entry name" value="Leucine-rich Repeat Variant"/>
    <property type="match status" value="1"/>
</dbReference>
<feature type="domain" description="4Fe-4S ferredoxin-type" evidence="7">
    <location>
        <begin position="195"/>
        <end position="224"/>
    </location>
</feature>
<accession>A0A6J6AGP6</accession>
<organism evidence="8">
    <name type="scientific">freshwater metagenome</name>
    <dbReference type="NCBI Taxonomy" id="449393"/>
    <lineage>
        <taxon>unclassified sequences</taxon>
        <taxon>metagenomes</taxon>
        <taxon>ecological metagenomes</taxon>
    </lineage>
</organism>
<evidence type="ECO:0000256" key="2">
    <source>
        <dbReference type="ARBA" id="ARBA00022490"/>
    </source>
</evidence>
<dbReference type="InterPro" id="IPR004453">
    <property type="entry name" value="QueG"/>
</dbReference>
<keyword evidence="5" id="KW-0560">Oxidoreductase</keyword>
<keyword evidence="3" id="KW-0819">tRNA processing</keyword>
<dbReference type="PROSITE" id="PS00198">
    <property type="entry name" value="4FE4S_FER_1"/>
    <property type="match status" value="1"/>
</dbReference>
<feature type="compositionally biased region" description="Polar residues" evidence="6">
    <location>
        <begin position="1"/>
        <end position="13"/>
    </location>
</feature>
<dbReference type="GO" id="GO:0051539">
    <property type="term" value="F:4 iron, 4 sulfur cluster binding"/>
    <property type="evidence" value="ECO:0007669"/>
    <property type="project" value="UniProtKB-KW"/>
</dbReference>
<keyword evidence="4" id="KW-0671">Queuosine biosynthesis</keyword>
<keyword evidence="2" id="KW-0963">Cytoplasm</keyword>
<dbReference type="InterPro" id="IPR017896">
    <property type="entry name" value="4Fe4S_Fe-S-bd"/>
</dbReference>
<evidence type="ECO:0000256" key="5">
    <source>
        <dbReference type="ARBA" id="ARBA00023002"/>
    </source>
</evidence>
<dbReference type="InterPro" id="IPR013542">
    <property type="entry name" value="QueG_DUF1730"/>
</dbReference>
<dbReference type="Gene3D" id="3.30.70.20">
    <property type="match status" value="1"/>
</dbReference>
<evidence type="ECO:0000256" key="6">
    <source>
        <dbReference type="SAM" id="MobiDB-lite"/>
    </source>
</evidence>
<dbReference type="PANTHER" id="PTHR30002">
    <property type="entry name" value="EPOXYQUEUOSINE REDUCTASE"/>
    <property type="match status" value="1"/>
</dbReference>
<sequence>MPLANPSSRNPKTVSPDAPHGPEYWEKLRTIGVDAGLHTLGVAPAEVMHRALGQLHERIDNDLVNGMKFTFLRPERSTNPAIHLEGAKSIIVGVRSYAIDDNQTSELSQSPLGKIARYAWVDHYGFLKDSLNLVADQLRSDGHRAVVFADDNAMVDRETAWLAGIGWYGKNANILLPGHGSFFVIGCVVTTADLPMATPLEDGCGACSRCIPACPTGAIVENGVIDANKCLSWLLQKPGIFDREHRIALHDRIYGCDDCQTVCPPTRRAGTTESSELVQSGVDVVAWLHMDDVTLNESCQRWYVHQRDMTWIRRNLLIIIGNVGDPTDDRVMSTLRTYLQHPRGELRAHAVWAAARLGARNLIDFNDPDPMVREELLHLPALRTGL</sequence>